<proteinExistence type="predicted"/>
<keyword evidence="2" id="KW-1185">Reference proteome</keyword>
<sequence>MEQEPIFRAMLKDRVKRNRKVANRLGRLCMSWSHLELDLTLLLHRLMGISDPTVNNTILGVMGLREKIQALHTIGFKRAPSPDWYASLSKVLNMIDNELRPERNRMIHDFWITDIDGDLQRSRLNPRVVNTQSRAKAVQLSVNAKITPELMSLLCQNIETASVAINLMSHDLNAKPFQDTARAKNPAQNQSKDQN</sequence>
<reference evidence="1 2" key="1">
    <citation type="submission" date="2014-06" db="EMBL/GenBank/DDBJ databases">
        <title>Rhizobium pelagicum/R2-400B4.</title>
        <authorList>
            <person name="Kimes N.E."/>
            <person name="Lopez-Perez M."/>
        </authorList>
    </citation>
    <scope>NUCLEOTIDE SEQUENCE [LARGE SCALE GENOMIC DNA]</scope>
    <source>
        <strain evidence="1 2">R2-400B4</strain>
    </source>
</reference>
<name>A0A922P042_9HYPH</name>
<comment type="caution">
    <text evidence="1">The sequence shown here is derived from an EMBL/GenBank/DDBJ whole genome shotgun (WGS) entry which is preliminary data.</text>
</comment>
<accession>A0A922P042</accession>
<dbReference type="RefSeq" id="WP_037166816.1">
    <property type="nucleotide sequence ID" value="NZ_CAJXID010000010.1"/>
</dbReference>
<evidence type="ECO:0000313" key="1">
    <source>
        <dbReference type="EMBL" id="KEQ07896.1"/>
    </source>
</evidence>
<dbReference type="Proteomes" id="UP000052167">
    <property type="component" value="Unassembled WGS sequence"/>
</dbReference>
<gene>
    <name evidence="1" type="ORF">GV68_03685</name>
</gene>
<organism evidence="1 2">
    <name type="scientific">Pseudorhizobium pelagicum</name>
    <dbReference type="NCBI Taxonomy" id="1509405"/>
    <lineage>
        <taxon>Bacteria</taxon>
        <taxon>Pseudomonadati</taxon>
        <taxon>Pseudomonadota</taxon>
        <taxon>Alphaproteobacteria</taxon>
        <taxon>Hyphomicrobiales</taxon>
        <taxon>Rhizobiaceae</taxon>
        <taxon>Rhizobium/Agrobacterium group</taxon>
        <taxon>Pseudorhizobium</taxon>
    </lineage>
</organism>
<protein>
    <submittedName>
        <fullName evidence="1">Uncharacterized protein</fullName>
    </submittedName>
</protein>
<dbReference type="EMBL" id="JOKJ01000011">
    <property type="protein sequence ID" value="KEQ07896.1"/>
    <property type="molecule type" value="Genomic_DNA"/>
</dbReference>
<evidence type="ECO:0000313" key="2">
    <source>
        <dbReference type="Proteomes" id="UP000052167"/>
    </source>
</evidence>
<dbReference type="AlphaFoldDB" id="A0A922P042"/>
<dbReference type="OrthoDB" id="8482284at2"/>